<evidence type="ECO:0000313" key="2">
    <source>
        <dbReference type="RefSeq" id="XP_073934038.1"/>
    </source>
</evidence>
<protein>
    <submittedName>
        <fullName evidence="2">Small ribosomal subunit protein eS12-like</fullName>
    </submittedName>
</protein>
<reference evidence="2" key="1">
    <citation type="submission" date="2025-08" db="UniProtKB">
        <authorList>
            <consortium name="RefSeq"/>
        </authorList>
    </citation>
    <scope>IDENTIFICATION</scope>
</reference>
<dbReference type="Proteomes" id="UP001732720">
    <property type="component" value="Chromosome 7"/>
</dbReference>
<evidence type="ECO:0000313" key="1">
    <source>
        <dbReference type="Proteomes" id="UP001732720"/>
    </source>
</evidence>
<proteinExistence type="predicted"/>
<gene>
    <name evidence="2" type="primary">LOC141424663</name>
</gene>
<sequence>MTQTLQQGPQKMPLCERVPSLEPDPTQPSPQVGYLDTGLPTERRREVETWVCATFSLTHVNTALQEVLKTAIVHDGRTSGIHDSVKALDKRQAHLCVLASNCDKPMHVKVVEALCAEHHINLSKADDNKKLGEQASLCKINQESARHQGL</sequence>
<accession>A0AC58MXA3</accession>
<dbReference type="RefSeq" id="XP_073934038.1">
    <property type="nucleotide sequence ID" value="XM_074077937.1"/>
</dbReference>
<name>A0AC58MXA3_CASCN</name>
<organism evidence="1 2">
    <name type="scientific">Castor canadensis</name>
    <name type="common">American beaver</name>
    <dbReference type="NCBI Taxonomy" id="51338"/>
    <lineage>
        <taxon>Eukaryota</taxon>
        <taxon>Metazoa</taxon>
        <taxon>Chordata</taxon>
        <taxon>Craniata</taxon>
        <taxon>Vertebrata</taxon>
        <taxon>Euteleostomi</taxon>
        <taxon>Mammalia</taxon>
        <taxon>Eutheria</taxon>
        <taxon>Euarchontoglires</taxon>
        <taxon>Glires</taxon>
        <taxon>Rodentia</taxon>
        <taxon>Castorimorpha</taxon>
        <taxon>Castoridae</taxon>
        <taxon>Castor</taxon>
    </lineage>
</organism>
<keyword evidence="1" id="KW-1185">Reference proteome</keyword>